<dbReference type="GO" id="GO:0005524">
    <property type="term" value="F:ATP binding"/>
    <property type="evidence" value="ECO:0007669"/>
    <property type="project" value="InterPro"/>
</dbReference>
<sequence length="416" mass="46796">MGIIVLFLGALLGLGIWEHKRHQQRIDSIPLRININGIRGKSTVTRLTTGIMIEAGYRTVGKTTGTAARMIYWDKQEEKPIKRRLEGPNIREQKVVVAEAAALGAECLVSECMAVNPDYQIVFQEKMLQANIGVIVNVLEDHMDVMGPTLNEVAEAFTATIPYNGHLIVSDGPYVPYFIRAAKKRNTTVLVADDRRISERYLRRFDYMIFPQNASLALAVAEAVGIDEETALRGMLNAPPDPGAMRILPLDKTEQPAYFVNGFAANDASSTLNIWERVTTLGYPTNDPIVIMNCRADRVDRSIQFADDVLPHMQIDILISIGESTEPIVEAYRSGSIKCNHFFNLEECSTQEIWQVIKEHLPNRMVYGIGNIHGAAEPVCHIFEKMNEEIKEKRNQPVNRVREPILRRSRSRVVNS</sequence>
<dbReference type="GO" id="GO:0045227">
    <property type="term" value="P:capsule polysaccharide biosynthetic process"/>
    <property type="evidence" value="ECO:0007669"/>
    <property type="project" value="InterPro"/>
</dbReference>
<name>A0A926RWQ6_9BACL</name>
<evidence type="ECO:0000259" key="1">
    <source>
        <dbReference type="Pfam" id="PF08245"/>
    </source>
</evidence>
<dbReference type="EMBL" id="JACXAH010000005">
    <property type="protein sequence ID" value="MBD1371761.1"/>
    <property type="molecule type" value="Genomic_DNA"/>
</dbReference>
<reference evidence="2" key="1">
    <citation type="submission" date="2020-09" db="EMBL/GenBank/DDBJ databases">
        <title>A novel bacterium of genus Hazenella, isolated from South China Sea.</title>
        <authorList>
            <person name="Huang H."/>
            <person name="Mo K."/>
            <person name="Hu Y."/>
        </authorList>
    </citation>
    <scope>NUCLEOTIDE SEQUENCE</scope>
    <source>
        <strain evidence="2">IB182357</strain>
    </source>
</reference>
<organism evidence="2 3">
    <name type="scientific">Polycladospora coralii</name>
    <dbReference type="NCBI Taxonomy" id="2771432"/>
    <lineage>
        <taxon>Bacteria</taxon>
        <taxon>Bacillati</taxon>
        <taxon>Bacillota</taxon>
        <taxon>Bacilli</taxon>
        <taxon>Bacillales</taxon>
        <taxon>Thermoactinomycetaceae</taxon>
        <taxon>Polycladospora</taxon>
    </lineage>
</organism>
<dbReference type="AlphaFoldDB" id="A0A926RWQ6"/>
<proteinExistence type="predicted"/>
<dbReference type="InterPro" id="IPR013221">
    <property type="entry name" value="Mur_ligase_cen"/>
</dbReference>
<dbReference type="GO" id="GO:0016881">
    <property type="term" value="F:acid-amino acid ligase activity"/>
    <property type="evidence" value="ECO:0007669"/>
    <property type="project" value="InterPro"/>
</dbReference>
<keyword evidence="3" id="KW-1185">Reference proteome</keyword>
<dbReference type="Proteomes" id="UP000661691">
    <property type="component" value="Unassembled WGS sequence"/>
</dbReference>
<dbReference type="InterPro" id="IPR008337">
    <property type="entry name" value="Capsule_biosynth_CapB"/>
</dbReference>
<dbReference type="InterPro" id="IPR050061">
    <property type="entry name" value="MurCDEF_pg_biosynth"/>
</dbReference>
<dbReference type="RefSeq" id="WP_191141687.1">
    <property type="nucleotide sequence ID" value="NZ_JACXAH010000005.1"/>
</dbReference>
<gene>
    <name evidence="2" type="primary">pgsB</name>
    <name evidence="2" type="ORF">IC620_05235</name>
</gene>
<dbReference type="GO" id="GO:0016020">
    <property type="term" value="C:membrane"/>
    <property type="evidence" value="ECO:0007669"/>
    <property type="project" value="InterPro"/>
</dbReference>
<dbReference type="SUPFAM" id="SSF53623">
    <property type="entry name" value="MurD-like peptide ligases, catalytic domain"/>
    <property type="match status" value="1"/>
</dbReference>
<dbReference type="InterPro" id="IPR036565">
    <property type="entry name" value="Mur-like_cat_sf"/>
</dbReference>
<evidence type="ECO:0000313" key="2">
    <source>
        <dbReference type="EMBL" id="MBD1371761.1"/>
    </source>
</evidence>
<feature type="domain" description="Mur ligase central" evidence="1">
    <location>
        <begin position="37"/>
        <end position="194"/>
    </location>
</feature>
<protein>
    <submittedName>
        <fullName evidence="2">Poly-gamma-glutamate synthase PgsB</fullName>
    </submittedName>
</protein>
<dbReference type="NCBIfam" id="TIGR04012">
    <property type="entry name" value="poly_gGlu_PgsB"/>
    <property type="match status" value="1"/>
</dbReference>
<accession>A0A926RWQ6</accession>
<dbReference type="Gene3D" id="3.40.1190.10">
    <property type="entry name" value="Mur-like, catalytic domain"/>
    <property type="match status" value="1"/>
</dbReference>
<dbReference type="PRINTS" id="PR01758">
    <property type="entry name" value="CAPSULEPROTB"/>
</dbReference>
<dbReference type="Pfam" id="PF08245">
    <property type="entry name" value="Mur_ligase_M"/>
    <property type="match status" value="1"/>
</dbReference>
<evidence type="ECO:0000313" key="3">
    <source>
        <dbReference type="Proteomes" id="UP000661691"/>
    </source>
</evidence>
<comment type="caution">
    <text evidence="2">The sequence shown here is derived from an EMBL/GenBank/DDBJ whole genome shotgun (WGS) entry which is preliminary data.</text>
</comment>
<dbReference type="PANTHER" id="PTHR43445:SF1">
    <property type="entry name" value="PGA SYNTHASE CAPB"/>
    <property type="match status" value="1"/>
</dbReference>
<dbReference type="PANTHER" id="PTHR43445">
    <property type="entry name" value="UDP-N-ACETYLMURAMATE--L-ALANINE LIGASE-RELATED"/>
    <property type="match status" value="1"/>
</dbReference>